<evidence type="ECO:0000256" key="3">
    <source>
        <dbReference type="ARBA" id="ARBA00022750"/>
    </source>
</evidence>
<dbReference type="STRING" id="36166.T1H251"/>
<dbReference type="Pfam" id="PF00026">
    <property type="entry name" value="Asp"/>
    <property type="match status" value="1"/>
</dbReference>
<dbReference type="GO" id="GO:0004190">
    <property type="term" value="F:aspartic-type endopeptidase activity"/>
    <property type="evidence" value="ECO:0007669"/>
    <property type="project" value="UniProtKB-KW"/>
</dbReference>
<evidence type="ECO:0000256" key="6">
    <source>
        <dbReference type="SAM" id="Phobius"/>
    </source>
</evidence>
<evidence type="ECO:0000256" key="1">
    <source>
        <dbReference type="ARBA" id="ARBA00007447"/>
    </source>
</evidence>
<organism evidence="8 9">
    <name type="scientific">Megaselia scalaris</name>
    <name type="common">Humpbacked fly</name>
    <name type="synonym">Phora scalaris</name>
    <dbReference type="NCBI Taxonomy" id="36166"/>
    <lineage>
        <taxon>Eukaryota</taxon>
        <taxon>Metazoa</taxon>
        <taxon>Ecdysozoa</taxon>
        <taxon>Arthropoda</taxon>
        <taxon>Hexapoda</taxon>
        <taxon>Insecta</taxon>
        <taxon>Pterygota</taxon>
        <taxon>Neoptera</taxon>
        <taxon>Endopterygota</taxon>
        <taxon>Diptera</taxon>
        <taxon>Brachycera</taxon>
        <taxon>Muscomorpha</taxon>
        <taxon>Platypezoidea</taxon>
        <taxon>Phoridae</taxon>
        <taxon>Megaseliini</taxon>
        <taxon>Megaselia</taxon>
    </lineage>
</organism>
<dbReference type="OMA" id="HENDSPH"/>
<evidence type="ECO:0000259" key="7">
    <source>
        <dbReference type="PROSITE" id="PS51767"/>
    </source>
</evidence>
<dbReference type="FunFam" id="2.40.70.10:FF:000115">
    <property type="entry name" value="Lysosomal aspartic protease"/>
    <property type="match status" value="1"/>
</dbReference>
<dbReference type="InterPro" id="IPR001461">
    <property type="entry name" value="Aspartic_peptidase_A1"/>
</dbReference>
<name>T1H251_MEGSC</name>
<proteinExistence type="inferred from homology"/>
<dbReference type="InterPro" id="IPR001969">
    <property type="entry name" value="Aspartic_peptidase_AS"/>
</dbReference>
<evidence type="ECO:0000313" key="8">
    <source>
        <dbReference type="EnsemblMetazoa" id="MESCA010283-PA"/>
    </source>
</evidence>
<dbReference type="PRINTS" id="PR00792">
    <property type="entry name" value="PEPSIN"/>
</dbReference>
<keyword evidence="2 5" id="KW-0645">Protease</keyword>
<feature type="domain" description="Peptidase A1" evidence="7">
    <location>
        <begin position="68"/>
        <end position="247"/>
    </location>
</feature>
<dbReference type="InterPro" id="IPR033121">
    <property type="entry name" value="PEPTIDASE_A1"/>
</dbReference>
<evidence type="ECO:0000256" key="5">
    <source>
        <dbReference type="RuleBase" id="RU000454"/>
    </source>
</evidence>
<accession>T1H251</accession>
<dbReference type="AlphaFoldDB" id="T1H251"/>
<dbReference type="PANTHER" id="PTHR47966:SF51">
    <property type="entry name" value="BETA-SITE APP-CLEAVING ENZYME, ISOFORM A-RELATED"/>
    <property type="match status" value="1"/>
</dbReference>
<dbReference type="GO" id="GO:0005764">
    <property type="term" value="C:lysosome"/>
    <property type="evidence" value="ECO:0007669"/>
    <property type="project" value="TreeGrafter"/>
</dbReference>
<dbReference type="PROSITE" id="PS51767">
    <property type="entry name" value="PEPTIDASE_A1"/>
    <property type="match status" value="1"/>
</dbReference>
<comment type="similarity">
    <text evidence="1 5">Belongs to the peptidase A1 family.</text>
</comment>
<keyword evidence="6" id="KW-0472">Membrane</keyword>
<evidence type="ECO:0000256" key="2">
    <source>
        <dbReference type="ARBA" id="ARBA00022670"/>
    </source>
</evidence>
<reference evidence="9" key="1">
    <citation type="submission" date="2013-02" db="EMBL/GenBank/DDBJ databases">
        <authorList>
            <person name="Hughes D."/>
        </authorList>
    </citation>
    <scope>NUCLEOTIDE SEQUENCE</scope>
    <source>
        <strain>Durham</strain>
        <strain evidence="9">NC isolate 2 -- Noor lab</strain>
    </source>
</reference>
<dbReference type="SUPFAM" id="SSF50630">
    <property type="entry name" value="Acid proteases"/>
    <property type="match status" value="1"/>
</dbReference>
<dbReference type="Gene3D" id="2.40.70.10">
    <property type="entry name" value="Acid Proteases"/>
    <property type="match status" value="1"/>
</dbReference>
<dbReference type="Proteomes" id="UP000015102">
    <property type="component" value="Unassembled WGS sequence"/>
</dbReference>
<dbReference type="InterPro" id="IPR021109">
    <property type="entry name" value="Peptidase_aspartic_dom_sf"/>
</dbReference>
<protein>
    <recommendedName>
        <fullName evidence="7">Peptidase A1 domain-containing protein</fullName>
    </recommendedName>
</protein>
<sequence>MYMVSYLSDTQLIEKVLSKDKNYYKILEKLNRIARMFRSIVLVITLLLCIVQGKVIRIPLRNYENLFYIGNIGLGTPVQNFTVNFDTGSSNLFVPSVKCDNCRSPNAYNSSKSSTYNSSCQTFAIKGWVDGYEATDDLILGNSIVKRQTFAEGEHFGIGFGSEYDGLFGLAFKSIAQNGILPPFYNMIDQKLIEEPVFSMWLNRNPFHKMGGELIFGGSDPRKYSGDFFMFQFLQQRIGKFEWKQAL</sequence>
<dbReference type="Gene3D" id="2.60.40.1960">
    <property type="match status" value="1"/>
</dbReference>
<dbReference type="GO" id="GO:0006508">
    <property type="term" value="P:proteolysis"/>
    <property type="evidence" value="ECO:0007669"/>
    <property type="project" value="UniProtKB-KW"/>
</dbReference>
<keyword evidence="4 5" id="KW-0378">Hydrolase</keyword>
<dbReference type="HOGENOM" id="CLU_1125643_0_0_1"/>
<feature type="transmembrane region" description="Helical" evidence="6">
    <location>
        <begin position="33"/>
        <end position="51"/>
    </location>
</feature>
<evidence type="ECO:0000313" key="9">
    <source>
        <dbReference type="Proteomes" id="UP000015102"/>
    </source>
</evidence>
<dbReference type="EMBL" id="CAQQ02373248">
    <property type="status" value="NOT_ANNOTATED_CDS"/>
    <property type="molecule type" value="Genomic_DNA"/>
</dbReference>
<dbReference type="EnsemblMetazoa" id="MESCA010283-RA">
    <property type="protein sequence ID" value="MESCA010283-PA"/>
    <property type="gene ID" value="MESCA010283"/>
</dbReference>
<keyword evidence="3 5" id="KW-0064">Aspartyl protease</keyword>
<reference evidence="8" key="2">
    <citation type="submission" date="2015-06" db="UniProtKB">
        <authorList>
            <consortium name="EnsemblMetazoa"/>
        </authorList>
    </citation>
    <scope>IDENTIFICATION</scope>
</reference>
<keyword evidence="6" id="KW-0812">Transmembrane</keyword>
<evidence type="ECO:0000256" key="4">
    <source>
        <dbReference type="ARBA" id="ARBA00022801"/>
    </source>
</evidence>
<dbReference type="PANTHER" id="PTHR47966">
    <property type="entry name" value="BETA-SITE APP-CLEAVING ENZYME, ISOFORM A-RELATED"/>
    <property type="match status" value="1"/>
</dbReference>
<keyword evidence="6" id="KW-1133">Transmembrane helix</keyword>
<keyword evidence="9" id="KW-1185">Reference proteome</keyword>
<dbReference type="PROSITE" id="PS00141">
    <property type="entry name" value="ASP_PROTEASE"/>
    <property type="match status" value="1"/>
</dbReference>